<organism evidence="2 3">
    <name type="scientific">Roseimicrobium gellanilyticum</name>
    <dbReference type="NCBI Taxonomy" id="748857"/>
    <lineage>
        <taxon>Bacteria</taxon>
        <taxon>Pseudomonadati</taxon>
        <taxon>Verrucomicrobiota</taxon>
        <taxon>Verrucomicrobiia</taxon>
        <taxon>Verrucomicrobiales</taxon>
        <taxon>Verrucomicrobiaceae</taxon>
        <taxon>Roseimicrobium</taxon>
    </lineage>
</organism>
<reference evidence="2 3" key="1">
    <citation type="submission" date="2018-06" db="EMBL/GenBank/DDBJ databases">
        <title>Genomic Encyclopedia of Type Strains, Phase IV (KMG-IV): sequencing the most valuable type-strain genomes for metagenomic binning, comparative biology and taxonomic classification.</title>
        <authorList>
            <person name="Goeker M."/>
        </authorList>
    </citation>
    <scope>NUCLEOTIDE SEQUENCE [LARGE SCALE GENOMIC DNA]</scope>
    <source>
        <strain evidence="2 3">DSM 25532</strain>
    </source>
</reference>
<dbReference type="AlphaFoldDB" id="A0A366HD85"/>
<dbReference type="Pfam" id="PF07586">
    <property type="entry name" value="HXXSHH"/>
    <property type="match status" value="1"/>
</dbReference>
<dbReference type="Proteomes" id="UP000253426">
    <property type="component" value="Unassembled WGS sequence"/>
</dbReference>
<dbReference type="RefSeq" id="WP_113960292.1">
    <property type="nucleotide sequence ID" value="NZ_QNRR01000008.1"/>
</dbReference>
<dbReference type="EMBL" id="QNRR01000008">
    <property type="protein sequence ID" value="RBP40422.1"/>
    <property type="molecule type" value="Genomic_DNA"/>
</dbReference>
<evidence type="ECO:0000313" key="2">
    <source>
        <dbReference type="EMBL" id="RBP40422.1"/>
    </source>
</evidence>
<dbReference type="InterPro" id="IPR006311">
    <property type="entry name" value="TAT_signal"/>
</dbReference>
<name>A0A366HD85_9BACT</name>
<accession>A0A366HD85</accession>
<dbReference type="OrthoDB" id="9146593at2"/>
<gene>
    <name evidence="2" type="ORF">DES53_108129</name>
</gene>
<dbReference type="PROSITE" id="PS51318">
    <property type="entry name" value="TAT"/>
    <property type="match status" value="1"/>
</dbReference>
<feature type="region of interest" description="Disordered" evidence="1">
    <location>
        <begin position="242"/>
        <end position="261"/>
    </location>
</feature>
<evidence type="ECO:0000313" key="3">
    <source>
        <dbReference type="Proteomes" id="UP000253426"/>
    </source>
</evidence>
<proteinExistence type="predicted"/>
<protein>
    <submittedName>
        <fullName evidence="2">Uncharacterized protein DUF1552</fullName>
    </submittedName>
</protein>
<evidence type="ECO:0000256" key="1">
    <source>
        <dbReference type="SAM" id="MobiDB-lite"/>
    </source>
</evidence>
<comment type="caution">
    <text evidence="2">The sequence shown here is derived from an EMBL/GenBank/DDBJ whole genome shotgun (WGS) entry which is preliminary data.</text>
</comment>
<keyword evidence="3" id="KW-1185">Reference proteome</keyword>
<sequence length="441" mass="48729">MTLPRSRRQFLRDLGISAASLPFLSGLPSLTGAPLPQKRQRLVIMFSPNGTLPKDFWPDQEGKDFAFKSILQPLEPFKSRTLMLNGIANLVRGDGDNHMRGMSCLLTGSELLPGNIRGGGGSPAGWAGGISIDQEIKNFLQSKAETRTRFGSMEFGVAVPDRADPWTRMSYAGANQPIAPIDDPYQMFGKMYGKMKDKESLVSILDDVQADFKKVSAKLSARDKAMLDQHLTLVRNLEKDLQKPEEDSKLAHPMPELDPGIELVNDNTPELSRMQIDLLVNAMANDMTRVATLQYMRSVGQAQMRWLGVEEGHHSLSHEPDDKKDAYEKLQKINTWFAGEFAYLAKRLSETPEPTGEGSMLDNTLLVWTNELGKGNSHTLDNIPIVMIGGGFGFQMGRSLKYDNKVGHNRLWMTIAHAMGHTGLQSFGKAELCAGGVLNLA</sequence>
<dbReference type="InterPro" id="IPR011447">
    <property type="entry name" value="DUF1552"/>
</dbReference>